<gene>
    <name evidence="6" type="ORF">EA797_08805</name>
</gene>
<dbReference type="Pfam" id="PF12833">
    <property type="entry name" value="HTH_18"/>
    <property type="match status" value="1"/>
</dbReference>
<evidence type="ECO:0000256" key="3">
    <source>
        <dbReference type="ARBA" id="ARBA00023163"/>
    </source>
</evidence>
<keyword evidence="1" id="KW-0805">Transcription regulation</keyword>
<accession>A0A3M2HRT2</accession>
<keyword evidence="2" id="KW-0238">DNA-binding</keyword>
<evidence type="ECO:0000259" key="5">
    <source>
        <dbReference type="PROSITE" id="PS01124"/>
    </source>
</evidence>
<evidence type="ECO:0000256" key="4">
    <source>
        <dbReference type="SAM" id="MobiDB-lite"/>
    </source>
</evidence>
<comment type="caution">
    <text evidence="6">The sequence shown here is derived from an EMBL/GenBank/DDBJ whole genome shotgun (WGS) entry which is preliminary data.</text>
</comment>
<dbReference type="SMART" id="SM00342">
    <property type="entry name" value="HTH_ARAC"/>
    <property type="match status" value="1"/>
</dbReference>
<feature type="domain" description="HTH araC/xylS-type" evidence="5">
    <location>
        <begin position="194"/>
        <end position="291"/>
    </location>
</feature>
<dbReference type="InterPro" id="IPR050204">
    <property type="entry name" value="AraC_XylS_family_regulators"/>
</dbReference>
<organism evidence="6 7">
    <name type="scientific">Stutzerimonas zhaodongensis</name>
    <dbReference type="NCBI Taxonomy" id="1176257"/>
    <lineage>
        <taxon>Bacteria</taxon>
        <taxon>Pseudomonadati</taxon>
        <taxon>Pseudomonadota</taxon>
        <taxon>Gammaproteobacteria</taxon>
        <taxon>Pseudomonadales</taxon>
        <taxon>Pseudomonadaceae</taxon>
        <taxon>Stutzerimonas</taxon>
    </lineage>
</organism>
<sequence>MTMSKQPDTDKPVAPSSTGTGNGLSIRPHTHVTDHLAESTTAIQPPALIYVSKRRYIYLGRNQLRIRDFHSAASSLLVCLEGSIRFRSQGDHHWIGAKSVLIPAGSRISIENNGGVMSACYLDAATPDFQLLKKKMESVAAGIYYNLTNEDQMATGLSRLREEAPDFSEAQRRVELLIGECCDDAGASIDPRIAHVIKRLRDTAALNLSVKTLAEEVGLSESGLIRLFSTHIGAPLRRHRLWYRLVEFVTLTLSGVPTAMAIKRSGFTDASHLSRCYSGFFGVSFSYAFSKNTNARYIIEAPEHNSSH</sequence>
<evidence type="ECO:0000256" key="1">
    <source>
        <dbReference type="ARBA" id="ARBA00023015"/>
    </source>
</evidence>
<dbReference type="AlphaFoldDB" id="A0A3M2HRT2"/>
<dbReference type="InterPro" id="IPR018060">
    <property type="entry name" value="HTH_AraC"/>
</dbReference>
<keyword evidence="3" id="KW-0804">Transcription</keyword>
<dbReference type="RefSeq" id="WP_122164849.1">
    <property type="nucleotide sequence ID" value="NZ_JAMOIB010000005.1"/>
</dbReference>
<dbReference type="OrthoDB" id="5295226at2"/>
<name>A0A3M2HRT2_9GAMM</name>
<dbReference type="Proteomes" id="UP000269774">
    <property type="component" value="Unassembled WGS sequence"/>
</dbReference>
<proteinExistence type="predicted"/>
<reference evidence="6 7" key="1">
    <citation type="submission" date="2018-10" db="EMBL/GenBank/DDBJ databases">
        <title>Pseudomonas zhaodongensis NEAU-ST5-21(T) genome.</title>
        <authorList>
            <person name="Peng J."/>
            <person name="Liu Z.-P."/>
        </authorList>
    </citation>
    <scope>NUCLEOTIDE SEQUENCE [LARGE SCALE GENOMIC DNA]</scope>
    <source>
        <strain evidence="6 7">NEAU-ST5-21</strain>
    </source>
</reference>
<dbReference type="PANTHER" id="PTHR46796">
    <property type="entry name" value="HTH-TYPE TRANSCRIPTIONAL ACTIVATOR RHAS-RELATED"/>
    <property type="match status" value="1"/>
</dbReference>
<evidence type="ECO:0000313" key="7">
    <source>
        <dbReference type="Proteomes" id="UP000269774"/>
    </source>
</evidence>
<dbReference type="EMBL" id="RFFM01000002">
    <property type="protein sequence ID" value="RMH89652.1"/>
    <property type="molecule type" value="Genomic_DNA"/>
</dbReference>
<dbReference type="GO" id="GO:0003700">
    <property type="term" value="F:DNA-binding transcription factor activity"/>
    <property type="evidence" value="ECO:0007669"/>
    <property type="project" value="InterPro"/>
</dbReference>
<dbReference type="GO" id="GO:0043565">
    <property type="term" value="F:sequence-specific DNA binding"/>
    <property type="evidence" value="ECO:0007669"/>
    <property type="project" value="InterPro"/>
</dbReference>
<evidence type="ECO:0000256" key="2">
    <source>
        <dbReference type="ARBA" id="ARBA00023125"/>
    </source>
</evidence>
<keyword evidence="7" id="KW-1185">Reference proteome</keyword>
<dbReference type="Gene3D" id="1.10.10.60">
    <property type="entry name" value="Homeodomain-like"/>
    <property type="match status" value="1"/>
</dbReference>
<dbReference type="PROSITE" id="PS01124">
    <property type="entry name" value="HTH_ARAC_FAMILY_2"/>
    <property type="match status" value="1"/>
</dbReference>
<feature type="region of interest" description="Disordered" evidence="4">
    <location>
        <begin position="1"/>
        <end position="28"/>
    </location>
</feature>
<evidence type="ECO:0000313" key="6">
    <source>
        <dbReference type="EMBL" id="RMH89652.1"/>
    </source>
</evidence>
<protein>
    <submittedName>
        <fullName evidence="6">AraC family transcriptional regulator</fullName>
    </submittedName>
</protein>